<accession>A0A1V4H6M3</accession>
<protein>
    <recommendedName>
        <fullName evidence="6">Ferric oxidoreductase domain-containing protein</fullName>
    </recommendedName>
</protein>
<dbReference type="InterPro" id="IPR013130">
    <property type="entry name" value="Fe3_Rdtase_TM_dom"/>
</dbReference>
<comment type="caution">
    <text evidence="7">The sequence shown here is derived from an EMBL/GenBank/DDBJ whole genome shotgun (WGS) entry which is preliminary data.</text>
</comment>
<feature type="transmembrane region" description="Helical" evidence="5">
    <location>
        <begin position="152"/>
        <end position="175"/>
    </location>
</feature>
<keyword evidence="2 5" id="KW-0812">Transmembrane</keyword>
<dbReference type="AlphaFoldDB" id="A0A1V4H6M3"/>
<evidence type="ECO:0000256" key="5">
    <source>
        <dbReference type="SAM" id="Phobius"/>
    </source>
</evidence>
<dbReference type="Pfam" id="PF01794">
    <property type="entry name" value="Ferric_reduct"/>
    <property type="match status" value="1"/>
</dbReference>
<proteinExistence type="predicted"/>
<feature type="transmembrane region" description="Helical" evidence="5">
    <location>
        <begin position="123"/>
        <end position="146"/>
    </location>
</feature>
<evidence type="ECO:0000256" key="2">
    <source>
        <dbReference type="ARBA" id="ARBA00022692"/>
    </source>
</evidence>
<organism evidence="7 8">
    <name type="scientific">Paenibacillus ferrarius</name>
    <dbReference type="NCBI Taxonomy" id="1469647"/>
    <lineage>
        <taxon>Bacteria</taxon>
        <taxon>Bacillati</taxon>
        <taxon>Bacillota</taxon>
        <taxon>Bacilli</taxon>
        <taxon>Bacillales</taxon>
        <taxon>Paenibacillaceae</taxon>
        <taxon>Paenibacillus</taxon>
    </lineage>
</organism>
<dbReference type="Proteomes" id="UP000190626">
    <property type="component" value="Unassembled WGS sequence"/>
</dbReference>
<keyword evidence="8" id="KW-1185">Reference proteome</keyword>
<feature type="transmembrane region" description="Helical" evidence="5">
    <location>
        <begin position="84"/>
        <end position="111"/>
    </location>
</feature>
<dbReference type="EMBL" id="MBTG01000072">
    <property type="protein sequence ID" value="OPH46816.1"/>
    <property type="molecule type" value="Genomic_DNA"/>
</dbReference>
<keyword evidence="3 5" id="KW-1133">Transmembrane helix</keyword>
<feature type="transmembrane region" description="Helical" evidence="5">
    <location>
        <begin position="12"/>
        <end position="37"/>
    </location>
</feature>
<feature type="transmembrane region" description="Helical" evidence="5">
    <location>
        <begin position="57"/>
        <end position="78"/>
    </location>
</feature>
<evidence type="ECO:0000313" key="7">
    <source>
        <dbReference type="EMBL" id="OPH46816.1"/>
    </source>
</evidence>
<comment type="subcellular location">
    <subcellularLocation>
        <location evidence="1">Membrane</location>
        <topology evidence="1">Multi-pass membrane protein</topology>
    </subcellularLocation>
</comment>
<dbReference type="OrthoDB" id="6656329at2"/>
<dbReference type="STRING" id="1469647.BC351_12815"/>
<dbReference type="GO" id="GO:0016020">
    <property type="term" value="C:membrane"/>
    <property type="evidence" value="ECO:0007669"/>
    <property type="project" value="UniProtKB-SubCell"/>
</dbReference>
<evidence type="ECO:0000256" key="1">
    <source>
        <dbReference type="ARBA" id="ARBA00004141"/>
    </source>
</evidence>
<reference evidence="8" key="1">
    <citation type="submission" date="2016-07" db="EMBL/GenBank/DDBJ databases">
        <authorList>
            <person name="Florea S."/>
            <person name="Webb J.S."/>
            <person name="Jaromczyk J."/>
            <person name="Schardl C.L."/>
        </authorList>
    </citation>
    <scope>NUCLEOTIDE SEQUENCE [LARGE SCALE GENOMIC DNA]</scope>
    <source>
        <strain evidence="8">CY1</strain>
    </source>
</reference>
<gene>
    <name evidence="7" type="ORF">BC351_12815</name>
</gene>
<feature type="domain" description="Ferric oxidoreductase" evidence="6">
    <location>
        <begin position="17"/>
        <end position="138"/>
    </location>
</feature>
<dbReference type="RefSeq" id="WP_158082386.1">
    <property type="nucleotide sequence ID" value="NZ_MBTG01000072.1"/>
</dbReference>
<evidence type="ECO:0000256" key="4">
    <source>
        <dbReference type="ARBA" id="ARBA00023136"/>
    </source>
</evidence>
<name>A0A1V4H6M3_9BACL</name>
<sequence>MIQILVDLPSWSLIRLFGILAYLSLFIGMALGISYSFPYWKGQRKAQLLRWHTSANYTGTCLALLHAVLLIIDAFMPFEWKEILIPFAASNSAGLNGIGTIAMYGLLLLILTTDLRHKLKRKLWLAFHFLSYPIFILALLHGLLIGTDSSNIWIKMMYLSTFLLLAGLTVARVLMGSRKRQVVKRKTYST</sequence>
<evidence type="ECO:0000259" key="6">
    <source>
        <dbReference type="Pfam" id="PF01794"/>
    </source>
</evidence>
<evidence type="ECO:0000256" key="3">
    <source>
        <dbReference type="ARBA" id="ARBA00022989"/>
    </source>
</evidence>
<keyword evidence="4 5" id="KW-0472">Membrane</keyword>
<evidence type="ECO:0000313" key="8">
    <source>
        <dbReference type="Proteomes" id="UP000190626"/>
    </source>
</evidence>